<evidence type="ECO:0000259" key="5">
    <source>
        <dbReference type="PROSITE" id="PS51063"/>
    </source>
</evidence>
<dbReference type="EMBL" id="CP114976">
    <property type="protein sequence ID" value="WBE25701.1"/>
    <property type="molecule type" value="Genomic_DNA"/>
</dbReference>
<dbReference type="Pfam" id="PF13545">
    <property type="entry name" value="HTH_Crp_2"/>
    <property type="match status" value="1"/>
</dbReference>
<dbReference type="InterPro" id="IPR018490">
    <property type="entry name" value="cNMP-bd_dom_sf"/>
</dbReference>
<evidence type="ECO:0000313" key="6">
    <source>
        <dbReference type="EMBL" id="WBE25701.1"/>
    </source>
</evidence>
<proteinExistence type="predicted"/>
<dbReference type="PROSITE" id="PS50042">
    <property type="entry name" value="CNMP_BINDING_3"/>
    <property type="match status" value="1"/>
</dbReference>
<dbReference type="Gene3D" id="2.60.120.10">
    <property type="entry name" value="Jelly Rolls"/>
    <property type="match status" value="1"/>
</dbReference>
<dbReference type="AlphaFoldDB" id="A0AAE9VP37"/>
<gene>
    <name evidence="6" type="ORF">O6P33_02330</name>
</gene>
<dbReference type="PANTHER" id="PTHR24567:SF68">
    <property type="entry name" value="DNA-BINDING TRANSCRIPTIONAL DUAL REGULATOR CRP"/>
    <property type="match status" value="1"/>
</dbReference>
<name>A0AAE9VP37_9GAMM</name>
<evidence type="ECO:0000259" key="4">
    <source>
        <dbReference type="PROSITE" id="PS50042"/>
    </source>
</evidence>
<dbReference type="KEGG" id="dce:O6P33_02330"/>
<feature type="domain" description="Cyclic nucleotide-binding" evidence="4">
    <location>
        <begin position="16"/>
        <end position="137"/>
    </location>
</feature>
<dbReference type="CDD" id="cd00038">
    <property type="entry name" value="CAP_ED"/>
    <property type="match status" value="1"/>
</dbReference>
<organism evidence="6 7">
    <name type="scientific">Denitrificimonas caeni</name>
    <dbReference type="NCBI Taxonomy" id="521720"/>
    <lineage>
        <taxon>Bacteria</taxon>
        <taxon>Pseudomonadati</taxon>
        <taxon>Pseudomonadota</taxon>
        <taxon>Gammaproteobacteria</taxon>
        <taxon>Pseudomonadales</taxon>
        <taxon>Pseudomonadaceae</taxon>
        <taxon>Denitrificimonas</taxon>
    </lineage>
</organism>
<dbReference type="Pfam" id="PF00027">
    <property type="entry name" value="cNMP_binding"/>
    <property type="match status" value="1"/>
</dbReference>
<accession>A0AAE9VP37</accession>
<dbReference type="RefSeq" id="WP_269818643.1">
    <property type="nucleotide sequence ID" value="NZ_CP114976.1"/>
</dbReference>
<dbReference type="SMART" id="SM00100">
    <property type="entry name" value="cNMP"/>
    <property type="match status" value="1"/>
</dbReference>
<dbReference type="InterPro" id="IPR000595">
    <property type="entry name" value="cNMP-bd_dom"/>
</dbReference>
<dbReference type="GO" id="GO:0003700">
    <property type="term" value="F:DNA-binding transcription factor activity"/>
    <property type="evidence" value="ECO:0007669"/>
    <property type="project" value="TreeGrafter"/>
</dbReference>
<dbReference type="SUPFAM" id="SSF46785">
    <property type="entry name" value="Winged helix' DNA-binding domain"/>
    <property type="match status" value="1"/>
</dbReference>
<dbReference type="Proteomes" id="UP001212189">
    <property type="component" value="Chromosome"/>
</dbReference>
<dbReference type="InterPro" id="IPR036388">
    <property type="entry name" value="WH-like_DNA-bd_sf"/>
</dbReference>
<dbReference type="SUPFAM" id="SSF51206">
    <property type="entry name" value="cAMP-binding domain-like"/>
    <property type="match status" value="1"/>
</dbReference>
<dbReference type="Gene3D" id="1.10.10.10">
    <property type="entry name" value="Winged helix-like DNA-binding domain superfamily/Winged helix DNA-binding domain"/>
    <property type="match status" value="1"/>
</dbReference>
<dbReference type="PANTHER" id="PTHR24567">
    <property type="entry name" value="CRP FAMILY TRANSCRIPTIONAL REGULATORY PROTEIN"/>
    <property type="match status" value="1"/>
</dbReference>
<feature type="domain" description="HTH crp-type" evidence="5">
    <location>
        <begin position="151"/>
        <end position="223"/>
    </location>
</feature>
<dbReference type="PROSITE" id="PS51063">
    <property type="entry name" value="HTH_CRP_2"/>
    <property type="match status" value="1"/>
</dbReference>
<keyword evidence="7" id="KW-1185">Reference proteome</keyword>
<dbReference type="InterPro" id="IPR014710">
    <property type="entry name" value="RmlC-like_jellyroll"/>
</dbReference>
<dbReference type="InterPro" id="IPR036390">
    <property type="entry name" value="WH_DNA-bd_sf"/>
</dbReference>
<dbReference type="SMART" id="SM00419">
    <property type="entry name" value="HTH_CRP"/>
    <property type="match status" value="1"/>
</dbReference>
<keyword evidence="2" id="KW-0238">DNA-binding</keyword>
<keyword evidence="3" id="KW-0804">Transcription</keyword>
<dbReference type="GO" id="GO:0003677">
    <property type="term" value="F:DNA binding"/>
    <property type="evidence" value="ECO:0007669"/>
    <property type="project" value="UniProtKB-KW"/>
</dbReference>
<evidence type="ECO:0000256" key="2">
    <source>
        <dbReference type="ARBA" id="ARBA00023125"/>
    </source>
</evidence>
<sequence length="229" mass="25822">MEPHPLYQKILREHHLFAALSESQLSQLLEDSQLLNLEKGGYVFRQGDVCNSFGFIISGSIKVYRLTPDGQEKVFDVIGERNTFAEAMAFMGTGNYVATAQAVLPTQLLMLSNATYTRLLRDNTETAMALLAALSVRMHQRLNEIEILSLKNATHRVIRYILSQALKACSRCDTQSFELPMAKRLVAGHLSIQPETFSRIIHHLSDQGIIRVEGRLICILDSARLENYE</sequence>
<protein>
    <submittedName>
        <fullName evidence="6">Crp/Fnr family transcriptional regulator</fullName>
    </submittedName>
</protein>
<dbReference type="InterPro" id="IPR012318">
    <property type="entry name" value="HTH_CRP"/>
</dbReference>
<reference evidence="6 7" key="1">
    <citation type="submission" date="2022-12" db="EMBL/GenBank/DDBJ databases">
        <title>Coexistence and Characterization of a Novel Tigecycline Resistance gene tet(X) variant and blaNDM-1 in a Pseudomonas caeni Isolate of Chicken Origin.</title>
        <authorList>
            <person name="Lu X."/>
            <person name="Zhang L."/>
            <person name="Li R."/>
            <person name="Wang Z."/>
        </authorList>
    </citation>
    <scope>NUCLEOTIDE SEQUENCE [LARGE SCALE GENOMIC DNA]</scope>
    <source>
        <strain evidence="6 7">CE14</strain>
    </source>
</reference>
<keyword evidence="1" id="KW-0805">Transcription regulation</keyword>
<dbReference type="InterPro" id="IPR050397">
    <property type="entry name" value="Env_Response_Regulators"/>
</dbReference>
<evidence type="ECO:0000313" key="7">
    <source>
        <dbReference type="Proteomes" id="UP001212189"/>
    </source>
</evidence>
<dbReference type="GO" id="GO:0005829">
    <property type="term" value="C:cytosol"/>
    <property type="evidence" value="ECO:0007669"/>
    <property type="project" value="TreeGrafter"/>
</dbReference>
<evidence type="ECO:0000256" key="1">
    <source>
        <dbReference type="ARBA" id="ARBA00023015"/>
    </source>
</evidence>
<evidence type="ECO:0000256" key="3">
    <source>
        <dbReference type="ARBA" id="ARBA00023163"/>
    </source>
</evidence>